<accession>A0A6B8KAD8</accession>
<dbReference type="RefSeq" id="WP_136494726.1">
    <property type="nucleotide sequence ID" value="NZ_CP046052.1"/>
</dbReference>
<dbReference type="SUPFAM" id="SSF52266">
    <property type="entry name" value="SGNH hydrolase"/>
    <property type="match status" value="1"/>
</dbReference>
<evidence type="ECO:0000313" key="4">
    <source>
        <dbReference type="Proteomes" id="UP000309061"/>
    </source>
</evidence>
<keyword evidence="1" id="KW-0732">Signal</keyword>
<feature type="chain" id="PRO_5025420718" evidence="1">
    <location>
        <begin position="29"/>
        <end position="224"/>
    </location>
</feature>
<dbReference type="PANTHER" id="PTHR30383">
    <property type="entry name" value="THIOESTERASE 1/PROTEASE 1/LYSOPHOSPHOLIPASE L1"/>
    <property type="match status" value="1"/>
</dbReference>
<evidence type="ECO:0000256" key="1">
    <source>
        <dbReference type="SAM" id="SignalP"/>
    </source>
</evidence>
<dbReference type="Proteomes" id="UP000309061">
    <property type="component" value="Chromosome"/>
</dbReference>
<reference evidence="3 4" key="1">
    <citation type="submission" date="2019-11" db="EMBL/GenBank/DDBJ databases">
        <title>The genome sequence of Methylocystis heyeri.</title>
        <authorList>
            <person name="Oshkin I.Y."/>
            <person name="Miroshnikov K."/>
            <person name="Dedysh S.N."/>
        </authorList>
    </citation>
    <scope>NUCLEOTIDE SEQUENCE [LARGE SCALE GENOMIC DNA]</scope>
    <source>
        <strain evidence="3 4">H2</strain>
    </source>
</reference>
<dbReference type="PANTHER" id="PTHR30383:SF24">
    <property type="entry name" value="THIOESTERASE 1_PROTEASE 1_LYSOPHOSPHOLIPASE L1"/>
    <property type="match status" value="1"/>
</dbReference>
<sequence length="224" mass="24494">MRDQCRSFVRALSLAALLYAILSSPALAQPMQVLVFGDSLSSGFELPEEQGFPSVLRRKLIADGYDVVVWNGSTPGETSGEALSNISTALEYHPDLVIVEFGGNDMLEHVPPQQVYRNLDAMIAIIRGQGARVILAGMLSLPKNGPRYVVGFDEIYPALARARGAPLYPFFLQGVYGNPLLMKSDNEHPNALGVRRIVAGIAPLVERSLKSIGRRDGLQVTRYR</sequence>
<dbReference type="InterPro" id="IPR013830">
    <property type="entry name" value="SGNH_hydro"/>
</dbReference>
<dbReference type="InterPro" id="IPR036514">
    <property type="entry name" value="SGNH_hydro_sf"/>
</dbReference>
<dbReference type="EMBL" id="CP046052">
    <property type="protein sequence ID" value="QGM44422.1"/>
    <property type="molecule type" value="Genomic_DNA"/>
</dbReference>
<dbReference type="OrthoDB" id="9786188at2"/>
<dbReference type="InterPro" id="IPR051532">
    <property type="entry name" value="Ester_Hydrolysis_Enzymes"/>
</dbReference>
<dbReference type="Gene3D" id="3.40.50.1110">
    <property type="entry name" value="SGNH hydrolase"/>
    <property type="match status" value="1"/>
</dbReference>
<gene>
    <name evidence="3" type="ORF">H2LOC_001200</name>
</gene>
<name>A0A6B8KAD8_9HYPH</name>
<dbReference type="CDD" id="cd01822">
    <property type="entry name" value="Lysophospholipase_L1_like"/>
    <property type="match status" value="1"/>
</dbReference>
<dbReference type="GO" id="GO:0004622">
    <property type="term" value="F:phosphatidylcholine lysophospholipase activity"/>
    <property type="evidence" value="ECO:0007669"/>
    <property type="project" value="TreeGrafter"/>
</dbReference>
<organism evidence="3 4">
    <name type="scientific">Methylocystis heyeri</name>
    <dbReference type="NCBI Taxonomy" id="391905"/>
    <lineage>
        <taxon>Bacteria</taxon>
        <taxon>Pseudomonadati</taxon>
        <taxon>Pseudomonadota</taxon>
        <taxon>Alphaproteobacteria</taxon>
        <taxon>Hyphomicrobiales</taxon>
        <taxon>Methylocystaceae</taxon>
        <taxon>Methylocystis</taxon>
    </lineage>
</organism>
<protein>
    <submittedName>
        <fullName evidence="3">Arylesterase</fullName>
    </submittedName>
</protein>
<evidence type="ECO:0000259" key="2">
    <source>
        <dbReference type="Pfam" id="PF13472"/>
    </source>
</evidence>
<feature type="signal peptide" evidence="1">
    <location>
        <begin position="1"/>
        <end position="28"/>
    </location>
</feature>
<proteinExistence type="predicted"/>
<feature type="domain" description="SGNH hydrolase-type esterase" evidence="2">
    <location>
        <begin position="35"/>
        <end position="195"/>
    </location>
</feature>
<dbReference type="Pfam" id="PF13472">
    <property type="entry name" value="Lipase_GDSL_2"/>
    <property type="match status" value="1"/>
</dbReference>
<dbReference type="KEGG" id="mhey:H2LOC_001200"/>
<evidence type="ECO:0000313" key="3">
    <source>
        <dbReference type="EMBL" id="QGM44422.1"/>
    </source>
</evidence>
<dbReference type="AlphaFoldDB" id="A0A6B8KAD8"/>
<keyword evidence="4" id="KW-1185">Reference proteome</keyword>